<dbReference type="PANTHER" id="PTHR43546">
    <property type="entry name" value="UPF0173 METAL-DEPENDENT HYDROLASE MJ1163-RELATED"/>
    <property type="match status" value="1"/>
</dbReference>
<reference evidence="2" key="1">
    <citation type="journal article" date="2007" name="Microbiology">
        <title>Comparative analysis of the Corynebacterium glutamicum group and complete genome sequence of strain R.</title>
        <authorList>
            <person name="Yukawa H."/>
            <person name="Omumasaba C.A."/>
            <person name="Nonaka H."/>
            <person name="Kos P."/>
            <person name="Okai N."/>
            <person name="Suzuki N."/>
            <person name="Suda M."/>
            <person name="Tsuge Y."/>
            <person name="Watanabe J."/>
            <person name="Ikeda Y."/>
            <person name="Vertes A.A."/>
            <person name="Inui M."/>
        </authorList>
    </citation>
    <scope>NUCLEOTIDE SEQUENCE</scope>
    <source>
        <strain evidence="2">R</strain>
    </source>
</reference>
<feature type="domain" description="Metallo-beta-lactamase" evidence="1">
    <location>
        <begin position="16"/>
        <end position="171"/>
    </location>
</feature>
<dbReference type="Proteomes" id="UP000006698">
    <property type="component" value="Chromosome"/>
</dbReference>
<dbReference type="SMART" id="SM00849">
    <property type="entry name" value="Lactamase_B"/>
    <property type="match status" value="1"/>
</dbReference>
<protein>
    <recommendedName>
        <fullName evidence="1">Metallo-beta-lactamase domain-containing protein</fullName>
    </recommendedName>
</protein>
<dbReference type="PANTHER" id="PTHR43546:SF3">
    <property type="entry name" value="UPF0173 METAL-DEPENDENT HYDROLASE MJ1163"/>
    <property type="match status" value="1"/>
</dbReference>
<dbReference type="SUPFAM" id="SSF56281">
    <property type="entry name" value="Metallo-hydrolase/oxidoreductase"/>
    <property type="match status" value="1"/>
</dbReference>
<dbReference type="Gene3D" id="3.60.15.10">
    <property type="entry name" value="Ribonuclease Z/Hydroxyacylglutathione hydrolase-like"/>
    <property type="match status" value="1"/>
</dbReference>
<dbReference type="InterPro" id="IPR001279">
    <property type="entry name" value="Metallo-B-lactamas"/>
</dbReference>
<dbReference type="AlphaFoldDB" id="A0AB72V9V9"/>
<accession>A0AB72V9V9</accession>
<dbReference type="InterPro" id="IPR036866">
    <property type="entry name" value="RibonucZ/Hydroxyglut_hydro"/>
</dbReference>
<proteinExistence type="predicted"/>
<organism evidence="2">
    <name type="scientific">Corynebacterium glutamicum (strain R)</name>
    <dbReference type="NCBI Taxonomy" id="340322"/>
    <lineage>
        <taxon>Bacteria</taxon>
        <taxon>Bacillati</taxon>
        <taxon>Actinomycetota</taxon>
        <taxon>Actinomycetes</taxon>
        <taxon>Mycobacteriales</taxon>
        <taxon>Corynebacteriaceae</taxon>
        <taxon>Corynebacterium</taxon>
    </lineage>
</organism>
<dbReference type="Pfam" id="PF13483">
    <property type="entry name" value="Lactamase_B_3"/>
    <property type="match status" value="1"/>
</dbReference>
<name>A0AB72V9V9_CORGB</name>
<gene>
    <name evidence="2" type="ordered locus">cgR_1155</name>
</gene>
<sequence length="209" mass="22765">MLAGGKMGDMKITRHIHACVEISQGNDRIIIDPGTFGAPDLDGATILITHNHADHVDPELLKPGMTIYAPRSVAHSIPVECHIVEHGRNFTVGSLSVEVLGSEHAMLTHSMPIAGNVGYLINGRVLHPGDTFQPIKDVELALVPVNGPWVKMLDVEGYLKKFPPKRFIGIHDGIVNDRGLAINKKFLTHLGETYGSEYSPLEEGESLEI</sequence>
<dbReference type="EMBL" id="AP009044">
    <property type="protein sequence ID" value="BAF54133.1"/>
    <property type="molecule type" value="Genomic_DNA"/>
</dbReference>
<evidence type="ECO:0000259" key="1">
    <source>
        <dbReference type="SMART" id="SM00849"/>
    </source>
</evidence>
<dbReference type="InterPro" id="IPR050114">
    <property type="entry name" value="UPF0173_UPF0282_UlaG_hydrolase"/>
</dbReference>
<dbReference type="KEGG" id="cgt:cgR_1155"/>
<evidence type="ECO:0000313" key="2">
    <source>
        <dbReference type="EMBL" id="BAF54133.1"/>
    </source>
</evidence>